<feature type="coiled-coil region" evidence="1">
    <location>
        <begin position="25"/>
        <end position="52"/>
    </location>
</feature>
<gene>
    <name evidence="3" type="ORF">PoB_004740800</name>
</gene>
<dbReference type="AlphaFoldDB" id="A0AAV4BMV7"/>
<accession>A0AAV4BMV7</accession>
<dbReference type="Proteomes" id="UP000735302">
    <property type="component" value="Unassembled WGS sequence"/>
</dbReference>
<feature type="chain" id="PRO_5043943566" description="Ig-like domain-containing protein" evidence="2">
    <location>
        <begin position="23"/>
        <end position="550"/>
    </location>
</feature>
<keyword evidence="2" id="KW-0732">Signal</keyword>
<protein>
    <recommendedName>
        <fullName evidence="5">Ig-like domain-containing protein</fullName>
    </recommendedName>
</protein>
<comment type="caution">
    <text evidence="3">The sequence shown here is derived from an EMBL/GenBank/DDBJ whole genome shotgun (WGS) entry which is preliminary data.</text>
</comment>
<proteinExistence type="predicted"/>
<keyword evidence="1" id="KW-0175">Coiled coil</keyword>
<dbReference type="EMBL" id="BLXT01005224">
    <property type="protein sequence ID" value="GFO20903.1"/>
    <property type="molecule type" value="Genomic_DNA"/>
</dbReference>
<sequence>MEKKSKVIALVLFAVAAVYSSSQDITDLEQKVMQLEQKQAHLEDRVRNQEEFAQNVQDAFRAVIADTTTSSESTPIQMTGSPTSPQPILTDFVVTPLDVKREKLDNGYRFTVRYIPHAQNFSIVYVFDSVISPHNHEMYNIYHNLLGVPEGTDGIMRVTFEKGFVPYEEYTHSYVYFMTETERVGIKVYMDAGSADVLETILSFKSFPVTPTRHLVYEYGNNTDILVANYTDWKHFYMEAVVFDLDTREGLIAYDDLYFYHSTVDEYKDGKIISGIVQTENFRLTGYLDLLVVNYIVSNSSAVGAIDVTKRILLHPTNQSGPFPDSFMGFPKSSTTKELEDGTRLRYCNITGGNPCHLMVDILSTGPLQFYCVEMVGNNASMSIPLPVTPPSEQVFDRYLRRYMFTVQNRTARQDLSRVQCVGENNAGASVSQILEIFYFIQPQILLQNSSAIVENGTLKVTCAATGLPLPELSIVVGYTEYYSTYYSIPVNQTSVTSDGTIITGVLAVEFNTERTLTAVRCLSQAADRRENIYEYLASEDRAIPLYGNN</sequence>
<evidence type="ECO:0000313" key="3">
    <source>
        <dbReference type="EMBL" id="GFO20903.1"/>
    </source>
</evidence>
<evidence type="ECO:0000256" key="2">
    <source>
        <dbReference type="SAM" id="SignalP"/>
    </source>
</evidence>
<organism evidence="3 4">
    <name type="scientific">Plakobranchus ocellatus</name>
    <dbReference type="NCBI Taxonomy" id="259542"/>
    <lineage>
        <taxon>Eukaryota</taxon>
        <taxon>Metazoa</taxon>
        <taxon>Spiralia</taxon>
        <taxon>Lophotrochozoa</taxon>
        <taxon>Mollusca</taxon>
        <taxon>Gastropoda</taxon>
        <taxon>Heterobranchia</taxon>
        <taxon>Euthyneura</taxon>
        <taxon>Panpulmonata</taxon>
        <taxon>Sacoglossa</taxon>
        <taxon>Placobranchoidea</taxon>
        <taxon>Plakobranchidae</taxon>
        <taxon>Plakobranchus</taxon>
    </lineage>
</organism>
<name>A0AAV4BMV7_9GAST</name>
<evidence type="ECO:0000256" key="1">
    <source>
        <dbReference type="SAM" id="Coils"/>
    </source>
</evidence>
<reference evidence="3 4" key="1">
    <citation type="journal article" date="2021" name="Elife">
        <title>Chloroplast acquisition without the gene transfer in kleptoplastic sea slugs, Plakobranchus ocellatus.</title>
        <authorList>
            <person name="Maeda T."/>
            <person name="Takahashi S."/>
            <person name="Yoshida T."/>
            <person name="Shimamura S."/>
            <person name="Takaki Y."/>
            <person name="Nagai Y."/>
            <person name="Toyoda A."/>
            <person name="Suzuki Y."/>
            <person name="Arimoto A."/>
            <person name="Ishii H."/>
            <person name="Satoh N."/>
            <person name="Nishiyama T."/>
            <person name="Hasebe M."/>
            <person name="Maruyama T."/>
            <person name="Minagawa J."/>
            <person name="Obokata J."/>
            <person name="Shigenobu S."/>
        </authorList>
    </citation>
    <scope>NUCLEOTIDE SEQUENCE [LARGE SCALE GENOMIC DNA]</scope>
</reference>
<keyword evidence="4" id="KW-1185">Reference proteome</keyword>
<feature type="signal peptide" evidence="2">
    <location>
        <begin position="1"/>
        <end position="22"/>
    </location>
</feature>
<evidence type="ECO:0000313" key="4">
    <source>
        <dbReference type="Proteomes" id="UP000735302"/>
    </source>
</evidence>
<evidence type="ECO:0008006" key="5">
    <source>
        <dbReference type="Google" id="ProtNLM"/>
    </source>
</evidence>